<keyword evidence="1" id="KW-0812">Transmembrane</keyword>
<reference evidence="2 3" key="1">
    <citation type="submission" date="2024-04" db="EMBL/GenBank/DDBJ databases">
        <title>Tritrichomonas musculus Genome.</title>
        <authorList>
            <person name="Alves-Ferreira E."/>
            <person name="Grigg M."/>
            <person name="Lorenzi H."/>
            <person name="Galac M."/>
        </authorList>
    </citation>
    <scope>NUCLEOTIDE SEQUENCE [LARGE SCALE GENOMIC DNA]</scope>
    <source>
        <strain evidence="2 3">EAF2021</strain>
    </source>
</reference>
<organism evidence="2 3">
    <name type="scientific">Tritrichomonas musculus</name>
    <dbReference type="NCBI Taxonomy" id="1915356"/>
    <lineage>
        <taxon>Eukaryota</taxon>
        <taxon>Metamonada</taxon>
        <taxon>Parabasalia</taxon>
        <taxon>Tritrichomonadida</taxon>
        <taxon>Tritrichomonadidae</taxon>
        <taxon>Tritrichomonas</taxon>
    </lineage>
</organism>
<accession>A0ABR2KRJ4</accession>
<evidence type="ECO:0008006" key="4">
    <source>
        <dbReference type="Google" id="ProtNLM"/>
    </source>
</evidence>
<evidence type="ECO:0000256" key="1">
    <source>
        <dbReference type="SAM" id="Phobius"/>
    </source>
</evidence>
<protein>
    <recommendedName>
        <fullName evidence="4">Late embryogenesis abundant protein LEA-2 subgroup domain-containing protein</fullName>
    </recommendedName>
</protein>
<sequence>MEPLTDQPTIHISDPHKKPKISTNIYFKKVVYITVIFFFLIYTVSKTVFRFLYSFKLARLQTISCDLREIEYKFEDGIPTTEIPIKNFSWIVKNVKPKNLLFKINYQINTNDTSTLDFTFGGTNNNALLEPVSTRFFDNIIFYFIIPEEIVKNGKTLLDYVNKQNATKIPPIIKTRCLGEWLHSL</sequence>
<keyword evidence="3" id="KW-1185">Reference proteome</keyword>
<evidence type="ECO:0000313" key="3">
    <source>
        <dbReference type="Proteomes" id="UP001470230"/>
    </source>
</evidence>
<name>A0ABR2KRJ4_9EUKA</name>
<dbReference type="EMBL" id="JAPFFF010000003">
    <property type="protein sequence ID" value="KAK8893740.1"/>
    <property type="molecule type" value="Genomic_DNA"/>
</dbReference>
<evidence type="ECO:0000313" key="2">
    <source>
        <dbReference type="EMBL" id="KAK8893740.1"/>
    </source>
</evidence>
<keyword evidence="1" id="KW-1133">Transmembrane helix</keyword>
<gene>
    <name evidence="2" type="ORF">M9Y10_022169</name>
</gene>
<proteinExistence type="predicted"/>
<keyword evidence="1" id="KW-0472">Membrane</keyword>
<feature type="transmembrane region" description="Helical" evidence="1">
    <location>
        <begin position="30"/>
        <end position="53"/>
    </location>
</feature>
<comment type="caution">
    <text evidence="2">The sequence shown here is derived from an EMBL/GenBank/DDBJ whole genome shotgun (WGS) entry which is preliminary data.</text>
</comment>
<dbReference type="Proteomes" id="UP001470230">
    <property type="component" value="Unassembled WGS sequence"/>
</dbReference>